<dbReference type="PROSITE" id="PS51257">
    <property type="entry name" value="PROKAR_LIPOPROTEIN"/>
    <property type="match status" value="1"/>
</dbReference>
<name>K1R7W0_MAGGI</name>
<evidence type="ECO:0000313" key="1">
    <source>
        <dbReference type="EMBL" id="EKC39714.1"/>
    </source>
</evidence>
<sequence>MPHAVKCRASLGSLCSLTSCCGQWFSVGEVPGLSVQSFEEGRTPVISFYDFIQPVYK</sequence>
<dbReference type="AlphaFoldDB" id="K1R7W0"/>
<gene>
    <name evidence="1" type="ORF">CGI_10018131</name>
</gene>
<dbReference type="HOGENOM" id="CLU_2998467_0_0_1"/>
<dbReference type="InParanoid" id="K1R7W0"/>
<protein>
    <submittedName>
        <fullName evidence="1">Uncharacterized protein</fullName>
    </submittedName>
</protein>
<dbReference type="EMBL" id="JH818281">
    <property type="protein sequence ID" value="EKC39714.1"/>
    <property type="molecule type" value="Genomic_DNA"/>
</dbReference>
<organism evidence="1">
    <name type="scientific">Magallana gigas</name>
    <name type="common">Pacific oyster</name>
    <name type="synonym">Crassostrea gigas</name>
    <dbReference type="NCBI Taxonomy" id="29159"/>
    <lineage>
        <taxon>Eukaryota</taxon>
        <taxon>Metazoa</taxon>
        <taxon>Spiralia</taxon>
        <taxon>Lophotrochozoa</taxon>
        <taxon>Mollusca</taxon>
        <taxon>Bivalvia</taxon>
        <taxon>Autobranchia</taxon>
        <taxon>Pteriomorphia</taxon>
        <taxon>Ostreida</taxon>
        <taxon>Ostreoidea</taxon>
        <taxon>Ostreidae</taxon>
        <taxon>Magallana</taxon>
    </lineage>
</organism>
<reference evidence="1" key="1">
    <citation type="journal article" date="2012" name="Nature">
        <title>The oyster genome reveals stress adaptation and complexity of shell formation.</title>
        <authorList>
            <person name="Zhang G."/>
            <person name="Fang X."/>
            <person name="Guo X."/>
            <person name="Li L."/>
            <person name="Luo R."/>
            <person name="Xu F."/>
            <person name="Yang P."/>
            <person name="Zhang L."/>
            <person name="Wang X."/>
            <person name="Qi H."/>
            <person name="Xiong Z."/>
            <person name="Que H."/>
            <person name="Xie Y."/>
            <person name="Holland P.W."/>
            <person name="Paps J."/>
            <person name="Zhu Y."/>
            <person name="Wu F."/>
            <person name="Chen Y."/>
            <person name="Wang J."/>
            <person name="Peng C."/>
            <person name="Meng J."/>
            <person name="Yang L."/>
            <person name="Liu J."/>
            <person name="Wen B."/>
            <person name="Zhang N."/>
            <person name="Huang Z."/>
            <person name="Zhu Q."/>
            <person name="Feng Y."/>
            <person name="Mount A."/>
            <person name="Hedgecock D."/>
            <person name="Xu Z."/>
            <person name="Liu Y."/>
            <person name="Domazet-Loso T."/>
            <person name="Du Y."/>
            <person name="Sun X."/>
            <person name="Zhang S."/>
            <person name="Liu B."/>
            <person name="Cheng P."/>
            <person name="Jiang X."/>
            <person name="Li J."/>
            <person name="Fan D."/>
            <person name="Wang W."/>
            <person name="Fu W."/>
            <person name="Wang T."/>
            <person name="Wang B."/>
            <person name="Zhang J."/>
            <person name="Peng Z."/>
            <person name="Li Y."/>
            <person name="Li N."/>
            <person name="Wang J."/>
            <person name="Chen M."/>
            <person name="He Y."/>
            <person name="Tan F."/>
            <person name="Song X."/>
            <person name="Zheng Q."/>
            <person name="Huang R."/>
            <person name="Yang H."/>
            <person name="Du X."/>
            <person name="Chen L."/>
            <person name="Yang M."/>
            <person name="Gaffney P.M."/>
            <person name="Wang S."/>
            <person name="Luo L."/>
            <person name="She Z."/>
            <person name="Ming Y."/>
            <person name="Huang W."/>
            <person name="Zhang S."/>
            <person name="Huang B."/>
            <person name="Zhang Y."/>
            <person name="Qu T."/>
            <person name="Ni P."/>
            <person name="Miao G."/>
            <person name="Wang J."/>
            <person name="Wang Q."/>
            <person name="Steinberg C.E."/>
            <person name="Wang H."/>
            <person name="Li N."/>
            <person name="Qian L."/>
            <person name="Zhang G."/>
            <person name="Li Y."/>
            <person name="Yang H."/>
            <person name="Liu X."/>
            <person name="Wang J."/>
            <person name="Yin Y."/>
            <person name="Wang J."/>
        </authorList>
    </citation>
    <scope>NUCLEOTIDE SEQUENCE [LARGE SCALE GENOMIC DNA]</scope>
    <source>
        <strain evidence="1">05x7-T-G4-1.051#20</strain>
    </source>
</reference>
<accession>K1R7W0</accession>
<proteinExistence type="predicted"/>